<dbReference type="EMBL" id="AC018470">
    <property type="status" value="NOT_ANNOTATED_CDS"/>
    <property type="molecule type" value="Genomic_DNA"/>
</dbReference>
<dbReference type="OrthoDB" id="5175656at2759"/>
<dbReference type="ChiTaRS" id="SCRN3">
    <property type="organism name" value="human"/>
</dbReference>
<reference evidence="1 2" key="3">
    <citation type="journal article" date="2005" name="Nature">
        <title>Generation and annotation of the DNA sequences of human chromosomes 2 and 4.</title>
        <authorList>
            <person name="Hillier L.W."/>
            <person name="Graves T.A."/>
            <person name="Fulton R.S."/>
            <person name="Fulton L.A."/>
            <person name="Pepin K.H."/>
            <person name="Minx P."/>
            <person name="Wagner-McPherson C."/>
            <person name="Layman D."/>
            <person name="Wylie K."/>
            <person name="Sekhon M."/>
            <person name="Becker M.C."/>
            <person name="Fewell G.A."/>
            <person name="Delehaunty K.D."/>
            <person name="Miner T.L."/>
            <person name="Nash W.E."/>
            <person name="Kremitzki C."/>
            <person name="Oddy L."/>
            <person name="Du H."/>
            <person name="Sun H."/>
            <person name="Bradshaw-Cordum H."/>
            <person name="Ali J."/>
            <person name="Carter J."/>
            <person name="Cordes M."/>
            <person name="Harris A."/>
            <person name="Isak A."/>
            <person name="van Brunt A."/>
            <person name="Nguyen C."/>
            <person name="Du F."/>
            <person name="Courtney L."/>
            <person name="Kalicki J."/>
            <person name="Ozersky P."/>
            <person name="Abbott S."/>
            <person name="Armstrong J."/>
            <person name="Belter E.A."/>
            <person name="Caruso L."/>
            <person name="Cedroni M."/>
            <person name="Cotton M."/>
            <person name="Davidson T."/>
            <person name="Desai A."/>
            <person name="Elliott G."/>
            <person name="Erb T."/>
            <person name="Fronick C."/>
            <person name="Gaige T."/>
            <person name="Haakenson W."/>
            <person name="Haglund K."/>
            <person name="Holmes A."/>
            <person name="Harkins R."/>
            <person name="Kim K."/>
            <person name="Kruchowski S.S."/>
            <person name="Strong C.M."/>
            <person name="Grewal N."/>
            <person name="Goyea E."/>
            <person name="Hou S."/>
            <person name="Levy A."/>
            <person name="Martinka S."/>
            <person name="Mead K."/>
            <person name="McLellan M.D."/>
            <person name="Meyer R."/>
            <person name="Randall-Maher J."/>
            <person name="Tomlinson C."/>
            <person name="Dauphin-Kohlberg S."/>
            <person name="Kozlowicz-Reilly A."/>
            <person name="Shah N."/>
            <person name="Swearengen-Shahid S."/>
            <person name="Snider J."/>
            <person name="Strong J.T."/>
            <person name="Thompson J."/>
            <person name="Yoakum M."/>
            <person name="Leonard S."/>
            <person name="Pearman C."/>
            <person name="Trani L."/>
            <person name="Radionenko M."/>
            <person name="Waligorski J.E."/>
            <person name="Wang C."/>
            <person name="Rock S.M."/>
            <person name="Tin-Wollam A.M."/>
            <person name="Maupin R."/>
            <person name="Latreille P."/>
            <person name="Wendl M.C."/>
            <person name="Yang S.P."/>
            <person name="Pohl C."/>
            <person name="Wallis J.W."/>
            <person name="Spieth J."/>
            <person name="Bieri T.A."/>
            <person name="Berkowicz N."/>
            <person name="Nelson J.O."/>
            <person name="Osborne J."/>
            <person name="Ding L."/>
            <person name="Meyer R."/>
            <person name="Sabo A."/>
            <person name="Shotland Y."/>
            <person name="Sinha P."/>
            <person name="Wohldmann P.E."/>
            <person name="Cook L.L."/>
            <person name="Hickenbotham M.T."/>
            <person name="Eldred J."/>
            <person name="Williams D."/>
            <person name="Jones T.A."/>
            <person name="She X."/>
            <person name="Ciccarelli F.D."/>
            <person name="Izaurralde E."/>
            <person name="Taylor J."/>
            <person name="Schmutz J."/>
            <person name="Myers R.M."/>
            <person name="Cox D.R."/>
            <person name="Huang X."/>
            <person name="McPherson J.D."/>
            <person name="Mardis E.R."/>
            <person name="Clifton S.W."/>
            <person name="Warren W.C."/>
            <person name="Chinwalla A.T."/>
            <person name="Eddy S.R."/>
            <person name="Marra M.A."/>
            <person name="Ovcharenko I."/>
            <person name="Furey T.S."/>
            <person name="Miller W."/>
            <person name="Eichler E.E."/>
            <person name="Bork P."/>
            <person name="Suyama M."/>
            <person name="Torrents D."/>
            <person name="Waterston R.H."/>
            <person name="Wilson R.K."/>
        </authorList>
    </citation>
    <scope>NUCLEOTIDE SEQUENCE [LARGE SCALE GENOMIC DNA]</scope>
</reference>
<evidence type="ECO:0000313" key="1">
    <source>
        <dbReference type="Ensembl" id="ENSP00000394024.1"/>
    </source>
</evidence>
<dbReference type="OpenTargets" id="ENSG00000144306"/>
<reference evidence="1" key="4">
    <citation type="submission" date="2025-08" db="UniProtKB">
        <authorList>
            <consortium name="Ensembl"/>
        </authorList>
    </citation>
    <scope>IDENTIFICATION</scope>
</reference>
<keyword evidence="2" id="KW-1185">Reference proteome</keyword>
<dbReference type="VEuPathDB" id="HostDB:ENSG00000144306"/>
<evidence type="ECO:0000313" key="2">
    <source>
        <dbReference type="Proteomes" id="UP000005640"/>
    </source>
</evidence>
<reference evidence="1 2" key="1">
    <citation type="journal article" date="2001" name="Nature">
        <title>Initial sequencing and analysis of the human genome.</title>
        <authorList>
            <consortium name="International Human Genome Sequencing Consortium"/>
            <person name="Lander E.S."/>
            <person name="Linton L.M."/>
            <person name="Birren B."/>
            <person name="Nusbaum C."/>
            <person name="Zody M.C."/>
            <person name="Baldwin J."/>
            <person name="Devon K."/>
            <person name="Dewar K."/>
            <person name="Doyle M."/>
            <person name="FitzHugh W."/>
            <person name="Funke R."/>
            <person name="Gage D."/>
            <person name="Harris K."/>
            <person name="Heaford A."/>
            <person name="Howland J."/>
            <person name="Kann L."/>
            <person name="Lehoczky J."/>
            <person name="LeVine R."/>
            <person name="McEwan P."/>
            <person name="McKernan K."/>
            <person name="Meldrim J."/>
            <person name="Mesirov J.P."/>
            <person name="Miranda C."/>
            <person name="Morris W."/>
            <person name="Naylor J."/>
            <person name="Raymond C."/>
            <person name="Rosetti M."/>
            <person name="Santos R."/>
            <person name="Sheridan A."/>
            <person name="Sougnez C."/>
            <person name="Stange-Thomann N."/>
            <person name="Stojanovic N."/>
            <person name="Subramanian A."/>
            <person name="Wyman D."/>
            <person name="Rogers J."/>
            <person name="Sulston J."/>
            <person name="Ainscough R."/>
            <person name="Beck S."/>
            <person name="Bentley D."/>
            <person name="Burton J."/>
            <person name="Clee C."/>
            <person name="Carter N."/>
            <person name="Coulson A."/>
            <person name="Deadman R."/>
            <person name="Deloukas P."/>
            <person name="Dunham A."/>
            <person name="Dunham I."/>
            <person name="Durbin R."/>
            <person name="French L."/>
            <person name="Grafham D."/>
            <person name="Gregory S."/>
            <person name="Hubbard T."/>
            <person name="Humphray S."/>
            <person name="Hunt A."/>
            <person name="Jones M."/>
            <person name="Lloyd C."/>
            <person name="McMurray A."/>
            <person name="Matthews L."/>
            <person name="Mercer S."/>
            <person name="Milne S."/>
            <person name="Mullikin J.C."/>
            <person name="Mungall A."/>
            <person name="Plumb R."/>
            <person name="Ross M."/>
            <person name="Shownkeen R."/>
            <person name="Sims S."/>
            <person name="Waterston R.H."/>
            <person name="Wilson R.K."/>
            <person name="Hillier L.W."/>
            <person name="McPherson J.D."/>
            <person name="Marra M.A."/>
            <person name="Mardis E.R."/>
            <person name="Fulton L.A."/>
            <person name="Chinwalla A.T."/>
            <person name="Pepin K.H."/>
            <person name="Gish W.R."/>
            <person name="Chissoe S.L."/>
            <person name="Wendl M.C."/>
            <person name="Delehaunty K.D."/>
            <person name="Miner T.L."/>
            <person name="Delehaunty A."/>
            <person name="Kramer J.B."/>
            <person name="Cook L.L."/>
            <person name="Fulton R.S."/>
            <person name="Johnson D.L."/>
            <person name="Minx P.J."/>
            <person name="Clifton S.W."/>
            <person name="Hawkins T."/>
            <person name="Branscomb E."/>
            <person name="Predki P."/>
            <person name="Richardson P."/>
            <person name="Wenning S."/>
            <person name="Slezak T."/>
            <person name="Doggett N."/>
            <person name="Cheng J.F."/>
            <person name="Olsen A."/>
            <person name="Lucas S."/>
            <person name="Elkin C."/>
            <person name="Uberbacher E."/>
            <person name="Frazier M."/>
            <person name="Gibbs R.A."/>
            <person name="Muzny D.M."/>
            <person name="Scherer S.E."/>
            <person name="Bouck J.B."/>
            <person name="Sodergren E.J."/>
            <person name="Worley K.C."/>
            <person name="Rives C.M."/>
            <person name="Gorrell J.H."/>
            <person name="Metzker M.L."/>
            <person name="Naylor S.L."/>
            <person name="Kucherlapati R.S."/>
            <person name="Nelson D.L."/>
            <person name="Weinstock G.M."/>
            <person name="Sakaki Y."/>
            <person name="Fujiyama A."/>
            <person name="Hattori M."/>
            <person name="Yada T."/>
            <person name="Toyoda A."/>
            <person name="Itoh T."/>
            <person name="Kawagoe C."/>
            <person name="Watanabe H."/>
            <person name="Totoki Y."/>
            <person name="Taylor T."/>
            <person name="Weissenbach J."/>
            <person name="Heilig R."/>
            <person name="Saurin W."/>
            <person name="Artiguenave F."/>
            <person name="Brottier P."/>
            <person name="Bruls T."/>
            <person name="Pelletier E."/>
            <person name="Robert C."/>
            <person name="Wincker P."/>
            <person name="Smith D.R."/>
            <person name="Doucette-Stamm L."/>
            <person name="Rubenfield M."/>
            <person name="Weinstock K."/>
            <person name="Lee H.M."/>
            <person name="Dubois J."/>
            <person name="Rosenthal A."/>
            <person name="Platzer M."/>
            <person name="Nyakatura G."/>
            <person name="Taudien S."/>
            <person name="Rump A."/>
            <person name="Yang H."/>
            <person name="Yu J."/>
            <person name="Wang J."/>
            <person name="Huang G."/>
            <person name="Gu J."/>
            <person name="Hood L."/>
            <person name="Rowen L."/>
            <person name="Madan A."/>
            <person name="Qin S."/>
            <person name="Davis R.W."/>
            <person name="Federspiel N.A."/>
            <person name="Abola A.P."/>
            <person name="Proctor M.J."/>
            <person name="Myers R.M."/>
            <person name="Schmutz J."/>
            <person name="Dickson M."/>
            <person name="Grimwood J."/>
            <person name="Cox D.R."/>
            <person name="Olson M.V."/>
            <person name="Kaul R."/>
            <person name="Raymond C."/>
            <person name="Shimizu N."/>
            <person name="Kawasaki K."/>
            <person name="Minoshima S."/>
            <person name="Evans G.A."/>
            <person name="Athanasiou M."/>
            <person name="Schultz R."/>
            <person name="Roe B.A."/>
            <person name="Chen F."/>
            <person name="Pan H."/>
            <person name="Ramser J."/>
            <person name="Lehrach H."/>
            <person name="Reinhardt R."/>
            <person name="McCombie W.R."/>
            <person name="de la Bastide M."/>
            <person name="Dedhia N."/>
            <person name="Blocker H."/>
            <person name="Hornischer K."/>
            <person name="Nordsiek G."/>
            <person name="Agarwala R."/>
            <person name="Aravind L."/>
            <person name="Bailey J.A."/>
            <person name="Bateman A."/>
            <person name="Batzoglou S."/>
            <person name="Birney E."/>
            <person name="Bork P."/>
            <person name="Brown D.G."/>
            <person name="Burge C.B."/>
            <person name="Cerutti L."/>
            <person name="Chen H.C."/>
            <person name="Church D."/>
            <person name="Clamp M."/>
            <person name="Copley R.R."/>
            <person name="Doerks T."/>
            <person name="Eddy S.R."/>
            <person name="Eichler E.E."/>
            <person name="Furey T.S."/>
            <person name="Galagan J."/>
            <person name="Gilbert J.G."/>
            <person name="Harmon C."/>
            <person name="Hayashizaki Y."/>
            <person name="Haussler D."/>
            <person name="Hermjakob H."/>
            <person name="Hokamp K."/>
            <person name="Jang W."/>
            <person name="Johnson L.S."/>
            <person name="Jones T.A."/>
            <person name="Kasif S."/>
            <person name="Kaspryzk A."/>
            <person name="Kennedy S."/>
            <person name="Kent W.J."/>
            <person name="Kitts P."/>
            <person name="Koonin E.V."/>
            <person name="Korf I."/>
            <person name="Kulp D."/>
            <person name="Lancet D."/>
            <person name="Lowe T.M."/>
            <person name="McLysaght A."/>
            <person name="Mikkelsen T."/>
            <person name="Moran J.V."/>
            <person name="Mulder N."/>
            <person name="Pollara V.J."/>
            <person name="Ponting C.P."/>
            <person name="Schuler G."/>
            <person name="Schultz J."/>
            <person name="Slater G."/>
            <person name="Smit A.F."/>
            <person name="Stupka E."/>
            <person name="Szustakowski J."/>
            <person name="Thierry-Mieg D."/>
            <person name="Thierry-Mieg J."/>
            <person name="Wagner L."/>
            <person name="Wallis J."/>
            <person name="Wheeler R."/>
            <person name="Williams A."/>
            <person name="Wolf Y.I."/>
            <person name="Wolfe K.H."/>
            <person name="Yang S.P."/>
            <person name="Yeh R.F."/>
            <person name="Collins F."/>
            <person name="Guyer M.S."/>
            <person name="Peterson J."/>
            <person name="Felsenfeld A."/>
            <person name="Wetterstrand K.A."/>
            <person name="Patrinos A."/>
            <person name="Morgan M.J."/>
            <person name="de Jong P."/>
            <person name="Catanese J.J."/>
            <person name="Osoegawa K."/>
            <person name="Shizuya H."/>
            <person name="Choi S."/>
            <person name="Chen Y.J."/>
        </authorList>
    </citation>
    <scope>NUCLEOTIDE SEQUENCE [LARGE SCALE GENOMIC DNA]</scope>
</reference>
<dbReference type="OMA" id="YGMGGNC"/>
<sequence length="10" mass="1175">MEPFSCDTFV</sequence>
<accession>A0A1D5RMN9</accession>
<dbReference type="ExpressionAtlas" id="A0A1D5RMN9">
    <property type="expression patterns" value="baseline and differential"/>
</dbReference>
<dbReference type="Ensembl" id="ENST00000435964.1">
    <property type="protein sequence ID" value="ENSP00000394024.1"/>
    <property type="gene ID" value="ENSG00000144306.16"/>
</dbReference>
<proteinExistence type="predicted"/>
<name>A0A1D5RMN9_HUMAN</name>
<dbReference type="Ensembl" id="ENST00000435964.1">
    <property type="protein sequence ID" value="ENSP00000394024.1"/>
    <property type="gene ID" value="ENSG00000144306.15"/>
</dbReference>
<feature type="non-terminal residue" evidence="1">
    <location>
        <position position="10"/>
    </location>
</feature>
<dbReference type="HGNC" id="HGNC:30382">
    <property type="gene designation" value="SCRN3"/>
</dbReference>
<organism evidence="1 2">
    <name type="scientific">Homo sapiens</name>
    <name type="common">Human</name>
    <dbReference type="NCBI Taxonomy" id="9606"/>
    <lineage>
        <taxon>Eukaryota</taxon>
        <taxon>Metazoa</taxon>
        <taxon>Chordata</taxon>
        <taxon>Craniata</taxon>
        <taxon>Vertebrata</taxon>
        <taxon>Euteleostomi</taxon>
        <taxon>Mammalia</taxon>
        <taxon>Eutheria</taxon>
        <taxon>Euarchontoglires</taxon>
        <taxon>Primates</taxon>
        <taxon>Haplorrhini</taxon>
        <taxon>Catarrhini</taxon>
        <taxon>Hominidae</taxon>
        <taxon>Homo</taxon>
    </lineage>
</organism>
<dbReference type="GeneTree" id="ENSGT00390000013474"/>
<dbReference type="Antibodypedia" id="47621">
    <property type="antibodies" value="89 antibodies from 25 providers"/>
</dbReference>
<reference evidence="1" key="5">
    <citation type="submission" date="2025-09" db="UniProtKB">
        <authorList>
            <consortium name="Ensembl"/>
        </authorList>
    </citation>
    <scope>IDENTIFICATION</scope>
</reference>
<dbReference type="Bgee" id="ENSG00000144306">
    <property type="expression patterns" value="Expressed in cortical plate and 184 other cell types or tissues"/>
</dbReference>
<gene>
    <name evidence="1" type="primary">SCRN3</name>
</gene>
<protein>
    <submittedName>
        <fullName evidence="1">Secernin 3</fullName>
    </submittedName>
</protein>
<dbReference type="Proteomes" id="UP000005640">
    <property type="component" value="Chromosome 2"/>
</dbReference>
<reference evidence="1 2" key="2">
    <citation type="journal article" date="2004" name="Nature">
        <title>Finishing the euchromatic sequence of the human genome.</title>
        <authorList>
            <consortium name="International Human Genome Sequencing Consortium"/>
        </authorList>
    </citation>
    <scope>NUCLEOTIDE SEQUENCE [LARGE SCALE GENOMIC DNA]</scope>
</reference>